<gene>
    <name evidence="1" type="ORF">MKUB_27180</name>
</gene>
<proteinExistence type="predicted"/>
<name>A0ABQ1BNF2_9MYCO</name>
<evidence type="ECO:0000313" key="2">
    <source>
        <dbReference type="Proteomes" id="UP000465306"/>
    </source>
</evidence>
<protein>
    <submittedName>
        <fullName evidence="1">Uncharacterized protein</fullName>
    </submittedName>
</protein>
<sequence>MWTMSWPPISGSGTSIGECCFPAHSGTGRADGGNNLAGVGVRSHDLTDSVVADAYHHARGGRRAAADPVTKTAPHTDGVRGAVFVSAAIT</sequence>
<organism evidence="1 2">
    <name type="scientific">Mycobacterium kubicae</name>
    <dbReference type="NCBI Taxonomy" id="120959"/>
    <lineage>
        <taxon>Bacteria</taxon>
        <taxon>Bacillati</taxon>
        <taxon>Actinomycetota</taxon>
        <taxon>Actinomycetes</taxon>
        <taxon>Mycobacteriales</taxon>
        <taxon>Mycobacteriaceae</taxon>
        <taxon>Mycobacterium</taxon>
        <taxon>Mycobacterium simiae complex</taxon>
    </lineage>
</organism>
<keyword evidence="2" id="KW-1185">Reference proteome</keyword>
<reference evidence="1 2" key="1">
    <citation type="journal article" date="2019" name="Emerg. Microbes Infect.">
        <title>Comprehensive subspecies identification of 175 nontuberculous mycobacteria species based on 7547 genomic profiles.</title>
        <authorList>
            <person name="Matsumoto Y."/>
            <person name="Kinjo T."/>
            <person name="Motooka D."/>
            <person name="Nabeya D."/>
            <person name="Jung N."/>
            <person name="Uechi K."/>
            <person name="Horii T."/>
            <person name="Iida T."/>
            <person name="Fujita J."/>
            <person name="Nakamura S."/>
        </authorList>
    </citation>
    <scope>NUCLEOTIDE SEQUENCE [LARGE SCALE GENOMIC DNA]</scope>
    <source>
        <strain evidence="1 2">JCM 13573</strain>
    </source>
</reference>
<dbReference type="Proteomes" id="UP000465306">
    <property type="component" value="Unassembled WGS sequence"/>
</dbReference>
<evidence type="ECO:0000313" key="1">
    <source>
        <dbReference type="EMBL" id="GFG65228.1"/>
    </source>
</evidence>
<dbReference type="EMBL" id="BLKU01000003">
    <property type="protein sequence ID" value="GFG65228.1"/>
    <property type="molecule type" value="Genomic_DNA"/>
</dbReference>
<accession>A0ABQ1BNF2</accession>
<comment type="caution">
    <text evidence="1">The sequence shown here is derived from an EMBL/GenBank/DDBJ whole genome shotgun (WGS) entry which is preliminary data.</text>
</comment>